<dbReference type="InterPro" id="IPR002104">
    <property type="entry name" value="Integrase_catalytic"/>
</dbReference>
<reference evidence="6 7" key="1">
    <citation type="submission" date="2024-09" db="EMBL/GenBank/DDBJ databases">
        <authorList>
            <person name="Sun Q."/>
            <person name="Mori K."/>
        </authorList>
    </citation>
    <scope>NUCLEOTIDE SEQUENCE [LARGE SCALE GENOMIC DNA]</scope>
    <source>
        <strain evidence="6 7">CCM 8677</strain>
    </source>
</reference>
<evidence type="ECO:0000313" key="7">
    <source>
        <dbReference type="Proteomes" id="UP001589844"/>
    </source>
</evidence>
<sequence length="421" mass="48489">MKNPFVIRMLKFGSGERFPVLIDPNTSQPDFDSTVYVLTQLRATNKATNTIIHHLRAIIVLKLFLLRSCIDLDERINSGQLLLGYELDELTKICKQPVDFFLTSITMVGAPHSKESVIKVNFRHKQENKLAPNISAQTAVNRIHAIRDFLGWLTMDRAARLTERVRKNTHESWEQLRIGLNARVSNSRRRNQIGQREGADPQTIKLLFETVHLDSEQNPWKSDRVRIRNQLIIYWLFHTGIRRGELLNLKITDINFRGDTVTIARRADDEEDPRLHQPVVKTRDRKIPLSSSLVSMTLNYITKCRSEIDGSQAHPFLFVSDRKGSPLSLSVINEIFSDIRNSAPDYFEHLTAHVLRHTWNDNFSKEVDELKLKQGDEESMRSFLMGWSPTSGSAATYSRRHVREKAKRVSVAMQNKILNGE</sequence>
<dbReference type="Proteomes" id="UP001589844">
    <property type="component" value="Unassembled WGS sequence"/>
</dbReference>
<evidence type="ECO:0000256" key="2">
    <source>
        <dbReference type="ARBA" id="ARBA00022908"/>
    </source>
</evidence>
<evidence type="ECO:0000256" key="3">
    <source>
        <dbReference type="ARBA" id="ARBA00023125"/>
    </source>
</evidence>
<evidence type="ECO:0000256" key="1">
    <source>
        <dbReference type="ARBA" id="ARBA00008857"/>
    </source>
</evidence>
<dbReference type="RefSeq" id="WP_390211666.1">
    <property type="nucleotide sequence ID" value="NZ_JBHLXJ010000009.1"/>
</dbReference>
<dbReference type="PANTHER" id="PTHR30349:SF41">
    <property type="entry name" value="INTEGRASE_RECOMBINASE PROTEIN MJ0367-RELATED"/>
    <property type="match status" value="1"/>
</dbReference>
<name>A0ABV6IDG8_9BURK</name>
<evidence type="ECO:0000256" key="4">
    <source>
        <dbReference type="ARBA" id="ARBA00023172"/>
    </source>
</evidence>
<organism evidence="6 7">
    <name type="scientific">Undibacterium danionis</name>
    <dbReference type="NCBI Taxonomy" id="1812100"/>
    <lineage>
        <taxon>Bacteria</taxon>
        <taxon>Pseudomonadati</taxon>
        <taxon>Pseudomonadota</taxon>
        <taxon>Betaproteobacteria</taxon>
        <taxon>Burkholderiales</taxon>
        <taxon>Oxalobacteraceae</taxon>
        <taxon>Undibacterium</taxon>
    </lineage>
</organism>
<dbReference type="PROSITE" id="PS51898">
    <property type="entry name" value="TYR_RECOMBINASE"/>
    <property type="match status" value="1"/>
</dbReference>
<dbReference type="InterPro" id="IPR013762">
    <property type="entry name" value="Integrase-like_cat_sf"/>
</dbReference>
<dbReference type="CDD" id="cd00397">
    <property type="entry name" value="DNA_BRE_C"/>
    <property type="match status" value="1"/>
</dbReference>
<dbReference type="Gene3D" id="1.10.443.10">
    <property type="entry name" value="Intergrase catalytic core"/>
    <property type="match status" value="1"/>
</dbReference>
<dbReference type="InterPro" id="IPR011010">
    <property type="entry name" value="DNA_brk_join_enz"/>
</dbReference>
<evidence type="ECO:0000259" key="5">
    <source>
        <dbReference type="PROSITE" id="PS51898"/>
    </source>
</evidence>
<keyword evidence="2" id="KW-0229">DNA integration</keyword>
<keyword evidence="4" id="KW-0233">DNA recombination</keyword>
<dbReference type="InterPro" id="IPR050090">
    <property type="entry name" value="Tyrosine_recombinase_XerCD"/>
</dbReference>
<protein>
    <submittedName>
        <fullName evidence="6">Tyrosine-type recombinase/integrase</fullName>
    </submittedName>
</protein>
<feature type="domain" description="Tyr recombinase" evidence="5">
    <location>
        <begin position="194"/>
        <end position="412"/>
    </location>
</feature>
<comment type="similarity">
    <text evidence="1">Belongs to the 'phage' integrase family.</text>
</comment>
<dbReference type="EMBL" id="JBHLXJ010000009">
    <property type="protein sequence ID" value="MFC0349852.1"/>
    <property type="molecule type" value="Genomic_DNA"/>
</dbReference>
<accession>A0ABV6IDG8</accession>
<comment type="caution">
    <text evidence="6">The sequence shown here is derived from an EMBL/GenBank/DDBJ whole genome shotgun (WGS) entry which is preliminary data.</text>
</comment>
<gene>
    <name evidence="6" type="ORF">ACFFJH_08535</name>
</gene>
<proteinExistence type="inferred from homology"/>
<dbReference type="PANTHER" id="PTHR30349">
    <property type="entry name" value="PHAGE INTEGRASE-RELATED"/>
    <property type="match status" value="1"/>
</dbReference>
<evidence type="ECO:0000313" key="6">
    <source>
        <dbReference type="EMBL" id="MFC0349852.1"/>
    </source>
</evidence>
<dbReference type="SUPFAM" id="SSF56349">
    <property type="entry name" value="DNA breaking-rejoining enzymes"/>
    <property type="match status" value="1"/>
</dbReference>
<keyword evidence="3" id="KW-0238">DNA-binding</keyword>
<keyword evidence="7" id="KW-1185">Reference proteome</keyword>
<dbReference type="Pfam" id="PF00589">
    <property type="entry name" value="Phage_integrase"/>
    <property type="match status" value="1"/>
</dbReference>